<keyword evidence="2" id="KW-1185">Reference proteome</keyword>
<gene>
    <name evidence="1" type="ORF">CPLU01_13275</name>
</gene>
<sequence>MPALEALGATASVFHLAELCAKCSRKTAQIIRSYRDAPKEIKQLAMKVEMLKFCLKQIHQVAGDLSNIAMDELLPEIHRELLAEQLQLHYEFLLGIPGLSAGHNAHTKASRLQWALVEKNKTNRIMDDTASIQQTLDQILNIVSVLVPFIYCHPSLASVRSTPREFLR</sequence>
<evidence type="ECO:0008006" key="3">
    <source>
        <dbReference type="Google" id="ProtNLM"/>
    </source>
</evidence>
<reference evidence="1" key="1">
    <citation type="journal article" date="2020" name="Phytopathology">
        <title>Genome Sequence Resources of Colletotrichum truncatum, C. plurivorum, C. musicola, and C. sojae: Four Species Pathogenic to Soybean (Glycine max).</title>
        <authorList>
            <person name="Rogerio F."/>
            <person name="Boufleur T.R."/>
            <person name="Ciampi-Guillardi M."/>
            <person name="Sukno S.A."/>
            <person name="Thon M.R."/>
            <person name="Massola Junior N.S."/>
            <person name="Baroncelli R."/>
        </authorList>
    </citation>
    <scope>NUCLEOTIDE SEQUENCE</scope>
    <source>
        <strain evidence="1">LFN00145</strain>
    </source>
</reference>
<evidence type="ECO:0000313" key="2">
    <source>
        <dbReference type="Proteomes" id="UP000654918"/>
    </source>
</evidence>
<dbReference type="EMBL" id="WIGO01000299">
    <property type="protein sequence ID" value="KAF6818654.1"/>
    <property type="molecule type" value="Genomic_DNA"/>
</dbReference>
<name>A0A8H6JSQ9_9PEZI</name>
<organism evidence="1 2">
    <name type="scientific">Colletotrichum plurivorum</name>
    <dbReference type="NCBI Taxonomy" id="2175906"/>
    <lineage>
        <taxon>Eukaryota</taxon>
        <taxon>Fungi</taxon>
        <taxon>Dikarya</taxon>
        <taxon>Ascomycota</taxon>
        <taxon>Pezizomycotina</taxon>
        <taxon>Sordariomycetes</taxon>
        <taxon>Hypocreomycetidae</taxon>
        <taxon>Glomerellales</taxon>
        <taxon>Glomerellaceae</taxon>
        <taxon>Colletotrichum</taxon>
        <taxon>Colletotrichum orchidearum species complex</taxon>
    </lineage>
</organism>
<comment type="caution">
    <text evidence="1">The sequence shown here is derived from an EMBL/GenBank/DDBJ whole genome shotgun (WGS) entry which is preliminary data.</text>
</comment>
<protein>
    <recommendedName>
        <fullName evidence="3">Fungal N-terminal domain-containing protein</fullName>
    </recommendedName>
</protein>
<proteinExistence type="predicted"/>
<evidence type="ECO:0000313" key="1">
    <source>
        <dbReference type="EMBL" id="KAF6818654.1"/>
    </source>
</evidence>
<dbReference type="Proteomes" id="UP000654918">
    <property type="component" value="Unassembled WGS sequence"/>
</dbReference>
<dbReference type="AlphaFoldDB" id="A0A8H6JSQ9"/>
<accession>A0A8H6JSQ9</accession>